<evidence type="ECO:0000313" key="2">
    <source>
        <dbReference type="EMBL" id="CAH7672853.1"/>
    </source>
</evidence>
<gene>
    <name evidence="2" type="ORF">PPACK8108_LOCUS7702</name>
</gene>
<proteinExistence type="predicted"/>
<dbReference type="Proteomes" id="UP001153365">
    <property type="component" value="Unassembled WGS sequence"/>
</dbReference>
<sequence length="154" mass="16401">MSPAPGWYASRAGLGPGAWLGYTGILQTICYGKLFDRNRMLPCNAQHILDYSEYCQAAFGYKWEHFPFEGGSEGGGSQKRHFELTLRERQAGCAGNWLGRQGWVQAGQAGIGLAGSAGGRGLAGQGWGPGTGRGSRLGLGSAPQKLPKRPFRGL</sequence>
<reference evidence="2" key="1">
    <citation type="submission" date="2022-06" db="EMBL/GenBank/DDBJ databases">
        <authorList>
            <consortium name="SYNGENTA / RWTH Aachen University"/>
        </authorList>
    </citation>
    <scope>NUCLEOTIDE SEQUENCE</scope>
</reference>
<dbReference type="AlphaFoldDB" id="A0AAV0AV82"/>
<keyword evidence="3" id="KW-1185">Reference proteome</keyword>
<evidence type="ECO:0000256" key="1">
    <source>
        <dbReference type="SAM" id="MobiDB-lite"/>
    </source>
</evidence>
<feature type="region of interest" description="Disordered" evidence="1">
    <location>
        <begin position="132"/>
        <end position="154"/>
    </location>
</feature>
<accession>A0AAV0AV82</accession>
<dbReference type="EMBL" id="CALTRL010001518">
    <property type="protein sequence ID" value="CAH7672853.1"/>
    <property type="molecule type" value="Genomic_DNA"/>
</dbReference>
<comment type="caution">
    <text evidence="2">The sequence shown here is derived from an EMBL/GenBank/DDBJ whole genome shotgun (WGS) entry which is preliminary data.</text>
</comment>
<protein>
    <submittedName>
        <fullName evidence="2">Uncharacterized protein</fullName>
    </submittedName>
</protein>
<name>A0AAV0AV82_PHAPC</name>
<evidence type="ECO:0000313" key="3">
    <source>
        <dbReference type="Proteomes" id="UP001153365"/>
    </source>
</evidence>
<organism evidence="2 3">
    <name type="scientific">Phakopsora pachyrhizi</name>
    <name type="common">Asian soybean rust disease fungus</name>
    <dbReference type="NCBI Taxonomy" id="170000"/>
    <lineage>
        <taxon>Eukaryota</taxon>
        <taxon>Fungi</taxon>
        <taxon>Dikarya</taxon>
        <taxon>Basidiomycota</taxon>
        <taxon>Pucciniomycotina</taxon>
        <taxon>Pucciniomycetes</taxon>
        <taxon>Pucciniales</taxon>
        <taxon>Phakopsoraceae</taxon>
        <taxon>Phakopsora</taxon>
    </lineage>
</organism>